<organism evidence="3">
    <name type="scientific">Prymnesium polylepis</name>
    <dbReference type="NCBI Taxonomy" id="72548"/>
    <lineage>
        <taxon>Eukaryota</taxon>
        <taxon>Haptista</taxon>
        <taxon>Haptophyta</taxon>
        <taxon>Prymnesiophyceae</taxon>
        <taxon>Prymnesiales</taxon>
        <taxon>Prymnesiaceae</taxon>
        <taxon>Prymnesium</taxon>
    </lineage>
</organism>
<dbReference type="PANTHER" id="PTHR43690">
    <property type="entry name" value="NARDILYSIN"/>
    <property type="match status" value="1"/>
</dbReference>
<accession>A0A7S4MAX7</accession>
<dbReference type="EMBL" id="HBKO01014837">
    <property type="protein sequence ID" value="CAE2211297.1"/>
    <property type="molecule type" value="Transcribed_RNA"/>
</dbReference>
<dbReference type="InterPro" id="IPR054734">
    <property type="entry name" value="PqqF-like_C_4"/>
</dbReference>
<evidence type="ECO:0000256" key="1">
    <source>
        <dbReference type="ARBA" id="ARBA00022723"/>
    </source>
</evidence>
<dbReference type="GO" id="GO:0046872">
    <property type="term" value="F:metal ion binding"/>
    <property type="evidence" value="ECO:0007669"/>
    <property type="project" value="UniProtKB-KW"/>
</dbReference>
<keyword evidence="1" id="KW-0479">Metal-binding</keyword>
<gene>
    <name evidence="3" type="ORF">CPOL0286_LOCUS6700</name>
</gene>
<sequence>MVAKPFYSELRTRQQLGYIVQCSANEIEGVRSLSFFVQGTRQPPPEVERRIDAFLRLFRGTLLLLPDDELLQYRESIAAQFENVDTRLDLQAGRLWQECSIRRYDFQRPWSNAAKMRAVTREQLLAFFDAHVADGSPTRRRLSTHVFSQRMAPASLTVQPVADDFFPPMSDLLPNALTLEVDE</sequence>
<dbReference type="AlphaFoldDB" id="A0A7S4MAX7"/>
<feature type="domain" description="Coenzyme PQQ synthesis protein F-like C-terminal lobe" evidence="2">
    <location>
        <begin position="2"/>
        <end position="96"/>
    </location>
</feature>
<dbReference type="Gene3D" id="3.30.830.10">
    <property type="entry name" value="Metalloenzyme, LuxS/M16 peptidase-like"/>
    <property type="match status" value="1"/>
</dbReference>
<dbReference type="PANTHER" id="PTHR43690:SF18">
    <property type="entry name" value="INSULIN-DEGRADING ENZYME-RELATED"/>
    <property type="match status" value="1"/>
</dbReference>
<name>A0A7S4MAX7_9EUKA</name>
<dbReference type="InterPro" id="IPR011249">
    <property type="entry name" value="Metalloenz_LuxS/M16"/>
</dbReference>
<protein>
    <recommendedName>
        <fullName evidence="2">Coenzyme PQQ synthesis protein F-like C-terminal lobe domain-containing protein</fullName>
    </recommendedName>
</protein>
<dbReference type="SUPFAM" id="SSF63411">
    <property type="entry name" value="LuxS/MPP-like metallohydrolase"/>
    <property type="match status" value="1"/>
</dbReference>
<reference evidence="3" key="1">
    <citation type="submission" date="2021-01" db="EMBL/GenBank/DDBJ databases">
        <authorList>
            <person name="Corre E."/>
            <person name="Pelletier E."/>
            <person name="Niang G."/>
            <person name="Scheremetjew M."/>
            <person name="Finn R."/>
            <person name="Kale V."/>
            <person name="Holt S."/>
            <person name="Cochrane G."/>
            <person name="Meng A."/>
            <person name="Brown T."/>
            <person name="Cohen L."/>
        </authorList>
    </citation>
    <scope>NUCLEOTIDE SEQUENCE</scope>
    <source>
        <strain evidence="3">UIO037</strain>
    </source>
</reference>
<dbReference type="Pfam" id="PF22456">
    <property type="entry name" value="PqqF-like_C_4"/>
    <property type="match status" value="1"/>
</dbReference>
<evidence type="ECO:0000313" key="3">
    <source>
        <dbReference type="EMBL" id="CAE2211297.1"/>
    </source>
</evidence>
<evidence type="ECO:0000259" key="2">
    <source>
        <dbReference type="Pfam" id="PF22456"/>
    </source>
</evidence>
<proteinExistence type="predicted"/>
<dbReference type="InterPro" id="IPR050626">
    <property type="entry name" value="Peptidase_M16"/>
</dbReference>